<keyword evidence="2" id="KW-1185">Reference proteome</keyword>
<accession>A0A8S4QP40</accession>
<comment type="caution">
    <text evidence="1">The sequence shown here is derived from an EMBL/GenBank/DDBJ whole genome shotgun (WGS) entry which is preliminary data.</text>
</comment>
<proteinExistence type="predicted"/>
<organism evidence="1 2">
    <name type="scientific">Pararge aegeria aegeria</name>
    <dbReference type="NCBI Taxonomy" id="348720"/>
    <lineage>
        <taxon>Eukaryota</taxon>
        <taxon>Metazoa</taxon>
        <taxon>Ecdysozoa</taxon>
        <taxon>Arthropoda</taxon>
        <taxon>Hexapoda</taxon>
        <taxon>Insecta</taxon>
        <taxon>Pterygota</taxon>
        <taxon>Neoptera</taxon>
        <taxon>Endopterygota</taxon>
        <taxon>Lepidoptera</taxon>
        <taxon>Glossata</taxon>
        <taxon>Ditrysia</taxon>
        <taxon>Papilionoidea</taxon>
        <taxon>Nymphalidae</taxon>
        <taxon>Satyrinae</taxon>
        <taxon>Satyrini</taxon>
        <taxon>Parargina</taxon>
        <taxon>Pararge</taxon>
    </lineage>
</organism>
<dbReference type="AlphaFoldDB" id="A0A8S4QP40"/>
<gene>
    <name evidence="1" type="primary">jg27277</name>
    <name evidence="1" type="ORF">PAEG_LOCUS3199</name>
</gene>
<dbReference type="Proteomes" id="UP000838756">
    <property type="component" value="Unassembled WGS sequence"/>
</dbReference>
<protein>
    <submittedName>
        <fullName evidence="1">Jg27277 protein</fullName>
    </submittedName>
</protein>
<dbReference type="OrthoDB" id="7360806at2759"/>
<evidence type="ECO:0000313" key="2">
    <source>
        <dbReference type="Proteomes" id="UP000838756"/>
    </source>
</evidence>
<dbReference type="EMBL" id="CAKXAJ010010045">
    <property type="protein sequence ID" value="CAH2211382.1"/>
    <property type="molecule type" value="Genomic_DNA"/>
</dbReference>
<name>A0A8S4QP40_9NEOP</name>
<reference evidence="1" key="1">
    <citation type="submission" date="2022-03" db="EMBL/GenBank/DDBJ databases">
        <authorList>
            <person name="Lindestad O."/>
        </authorList>
    </citation>
    <scope>NUCLEOTIDE SEQUENCE</scope>
</reference>
<evidence type="ECO:0000313" key="1">
    <source>
        <dbReference type="EMBL" id="CAH2211382.1"/>
    </source>
</evidence>
<sequence>MLPWLVAEYGLGEILSWGKKATKSVLKEWVLAKQNGIRFQRLRGTPQSLKMALKWANIDNITIQEEPPGEHFAEFQIGISDVPNDFFVDSVIALAKLSAPVRSRLMRIFNDYYNAQRFMLDESIFGDLLSDYSGVKIAKEGPVLSFGRKNSFELKIGNPRFKFGTFRSHYDRSYSNDLYRLDVATLGETEPHTKNYNGTYERNHEWYNLEALYPLPQSLLPEIKFAKALIVLSDSWNLGDINACFASTTYEEIEHTFHLSEDKLSEQIWNFQRTPILERFSITYYYEAKNFTDQKIIESNLVEYHVDCKNDSDSKQKDPIHELENYVAAFYLVLTQSGRAAIAASIKEQPIHLAWGSGDSTWESSYKVEKTFAAGGKISLDHHTIKDVKVYTGQTIYQSSIDYIVDSSSGTIERVENGAIIADSVITIEYTQDTPPELITSATLIKEVGRRVVDEILFCTGDDDGELLTPTGTKLVQFYGDKGSYGEATYTGKKTITIEERRRVIAARRVDPLAQTFTLNESRHIGGVELWFVNKGKKRVVVQIRETAVGMPSQTVIAESYIEPKDIKVDGTATRIEWSPVFCHAGEEYAIVLLTDDSGTAVKIAELGKYDAVNSRWVTSQPYQVGVLLSSSNASTWTPHQNLDLTFRLLAAKFSEVSHIIDLGKVTANNVSDLIVLTNVEKVAFDTNVEFILTDEEGKENFLSDNLPLALRERLSGELTVKANLKGSKEKSPVLYPGLQLVMGNIGEKGDYVTRSITAGANTKITITYDALIPGTADVKAYVQKNVDWQLVNLTSGKPIGENLVERTHVLSNFNGNDTRIKLVLSGTVVYRPKVKNLRIIIT</sequence>